<keyword evidence="2" id="KW-1185">Reference proteome</keyword>
<dbReference type="EMBL" id="RCBY01000012">
    <property type="protein sequence ID" value="RQH53536.1"/>
    <property type="molecule type" value="Genomic_DNA"/>
</dbReference>
<accession>A0A3N6PJU2</accession>
<comment type="caution">
    <text evidence="1">The sequence shown here is derived from an EMBL/GenBank/DDBJ whole genome shotgun (WGS) entry which is preliminary data.</text>
</comment>
<evidence type="ECO:0000313" key="2">
    <source>
        <dbReference type="Proteomes" id="UP000269154"/>
    </source>
</evidence>
<gene>
    <name evidence="1" type="ORF">D5R40_03745</name>
</gene>
<protein>
    <submittedName>
        <fullName evidence="1">Uncharacterized protein</fullName>
    </submittedName>
</protein>
<name>A0A3N6PJU2_9CYAN</name>
<sequence length="93" mass="11005">MFFDAKIEIIELNKYQERPGFSDKYHLVKFLLNSDGINSFEVNIWVHSNYPEAEIVKVAKTFLNRRLQDFVELTSEDIYAPDEVDALWQSFNN</sequence>
<reference evidence="1 2" key="1">
    <citation type="journal article" date="2018" name="ACS Chem. Biol.">
        <title>Ketoreductase domain dysfunction expands chemodiversity: malyngamide biosynthesis in the cyanobacterium Okeania hirsuta.</title>
        <authorList>
            <person name="Moss N.A."/>
            <person name="Leao T."/>
            <person name="Rankin M."/>
            <person name="McCullough T.M."/>
            <person name="Qu P."/>
            <person name="Korobeynikov A."/>
            <person name="Smith J.L."/>
            <person name="Gerwick L."/>
            <person name="Gerwick W.H."/>
        </authorList>
    </citation>
    <scope>NUCLEOTIDE SEQUENCE [LARGE SCALE GENOMIC DNA]</scope>
    <source>
        <strain evidence="1 2">PAB10Feb10-1</strain>
    </source>
</reference>
<proteinExistence type="predicted"/>
<dbReference type="AlphaFoldDB" id="A0A3N6PJU2"/>
<dbReference type="OrthoDB" id="514271at2"/>
<organism evidence="1 2">
    <name type="scientific">Okeania hirsuta</name>
    <dbReference type="NCBI Taxonomy" id="1458930"/>
    <lineage>
        <taxon>Bacteria</taxon>
        <taxon>Bacillati</taxon>
        <taxon>Cyanobacteriota</taxon>
        <taxon>Cyanophyceae</taxon>
        <taxon>Oscillatoriophycideae</taxon>
        <taxon>Oscillatoriales</taxon>
        <taxon>Microcoleaceae</taxon>
        <taxon>Okeania</taxon>
    </lineage>
</organism>
<dbReference type="Proteomes" id="UP000269154">
    <property type="component" value="Unassembled WGS sequence"/>
</dbReference>
<evidence type="ECO:0000313" key="1">
    <source>
        <dbReference type="EMBL" id="RQH53536.1"/>
    </source>
</evidence>